<dbReference type="Pfam" id="PF10502">
    <property type="entry name" value="Peptidase_S26"/>
    <property type="match status" value="1"/>
</dbReference>
<evidence type="ECO:0000256" key="5">
    <source>
        <dbReference type="ARBA" id="ARBA00022801"/>
    </source>
</evidence>
<evidence type="ECO:0000313" key="9">
    <source>
        <dbReference type="Proteomes" id="UP001370348"/>
    </source>
</evidence>
<dbReference type="InterPro" id="IPR036286">
    <property type="entry name" value="LexA/Signal_pep-like_sf"/>
</dbReference>
<comment type="catalytic activity">
    <reaction evidence="1 6">
        <text>Cleavage of hydrophobic, N-terminal signal or leader sequences from secreted and periplasmic proteins.</text>
        <dbReference type="EC" id="3.4.21.89"/>
    </reaction>
</comment>
<evidence type="ECO:0000256" key="4">
    <source>
        <dbReference type="ARBA" id="ARBA00019232"/>
    </source>
</evidence>
<dbReference type="InterPro" id="IPR000223">
    <property type="entry name" value="Pept_S26A_signal_pept_1"/>
</dbReference>
<dbReference type="PANTHER" id="PTHR43390:SF1">
    <property type="entry name" value="CHLOROPLAST PROCESSING PEPTIDASE"/>
    <property type="match status" value="1"/>
</dbReference>
<evidence type="ECO:0000256" key="3">
    <source>
        <dbReference type="ARBA" id="ARBA00013208"/>
    </source>
</evidence>
<dbReference type="EC" id="3.4.21.89" evidence="3 6"/>
<dbReference type="EMBL" id="CP089984">
    <property type="protein sequence ID" value="WXB13378.1"/>
    <property type="molecule type" value="Genomic_DNA"/>
</dbReference>
<evidence type="ECO:0000259" key="7">
    <source>
        <dbReference type="Pfam" id="PF10502"/>
    </source>
</evidence>
<dbReference type="SUPFAM" id="SSF51306">
    <property type="entry name" value="LexA/Signal peptidase"/>
    <property type="match status" value="1"/>
</dbReference>
<dbReference type="InterPro" id="IPR019533">
    <property type="entry name" value="Peptidase_S26"/>
</dbReference>
<dbReference type="NCBIfam" id="TIGR02227">
    <property type="entry name" value="sigpep_I_bact"/>
    <property type="match status" value="1"/>
</dbReference>
<keyword evidence="5 6" id="KW-0378">Hydrolase</keyword>
<dbReference type="PANTHER" id="PTHR43390">
    <property type="entry name" value="SIGNAL PEPTIDASE I"/>
    <property type="match status" value="1"/>
</dbReference>
<dbReference type="PRINTS" id="PR00727">
    <property type="entry name" value="LEADERPTASE"/>
</dbReference>
<dbReference type="RefSeq" id="WP_394823002.1">
    <property type="nucleotide sequence ID" value="NZ_CP089984.1"/>
</dbReference>
<dbReference type="Proteomes" id="UP001370348">
    <property type="component" value="Chromosome"/>
</dbReference>
<evidence type="ECO:0000313" key="8">
    <source>
        <dbReference type="EMBL" id="WXB13378.1"/>
    </source>
</evidence>
<dbReference type="CDD" id="cd06530">
    <property type="entry name" value="S26_SPase_I"/>
    <property type="match status" value="1"/>
</dbReference>
<sequence length="201" mass="21316">MRLLRSPSRIPRELVSVLATTAIVFVARSSFADHYRVPSGSMEPTVHPGDRIVVSKLAYGLRVPLTHVQMITFHAPARGDVVVLESPESGIVLLKRVVAVGGDRVGVHEGLLTINGVVQPTTVGDGGQIAESLDGRVHALGSLGGTELPETEVPAGQLLVMGDNRGDSHDGRDFGFVARDMVLGRAMAVFSRKGALGWNPL</sequence>
<comment type="similarity">
    <text evidence="2 6">Belongs to the peptidase S26 family.</text>
</comment>
<dbReference type="InterPro" id="IPR019757">
    <property type="entry name" value="Pept_S26A_signal_pept_1_Lys-AS"/>
</dbReference>
<evidence type="ECO:0000256" key="6">
    <source>
        <dbReference type="RuleBase" id="RU362042"/>
    </source>
</evidence>
<dbReference type="GO" id="GO:0009003">
    <property type="term" value="F:signal peptidase activity"/>
    <property type="evidence" value="ECO:0007669"/>
    <property type="project" value="UniProtKB-EC"/>
</dbReference>
<dbReference type="Gene3D" id="2.10.109.10">
    <property type="entry name" value="Umud Fragment, subunit A"/>
    <property type="match status" value="1"/>
</dbReference>
<reference evidence="8 9" key="1">
    <citation type="submission" date="2021-12" db="EMBL/GenBank/DDBJ databases">
        <title>Discovery of the Pendulisporaceae a myxobacterial family with distinct sporulation behavior and unique specialized metabolism.</title>
        <authorList>
            <person name="Garcia R."/>
            <person name="Popoff A."/>
            <person name="Bader C.D."/>
            <person name="Loehr J."/>
            <person name="Walesch S."/>
            <person name="Walt C."/>
            <person name="Boldt J."/>
            <person name="Bunk B."/>
            <person name="Haeckl F.J.F.P.J."/>
            <person name="Gunesch A.P."/>
            <person name="Birkelbach J."/>
            <person name="Nuebel U."/>
            <person name="Pietschmann T."/>
            <person name="Bach T."/>
            <person name="Mueller R."/>
        </authorList>
    </citation>
    <scope>NUCLEOTIDE SEQUENCE [LARGE SCALE GENOMIC DNA]</scope>
    <source>
        <strain evidence="8 9">MSr11954</strain>
    </source>
</reference>
<evidence type="ECO:0000256" key="1">
    <source>
        <dbReference type="ARBA" id="ARBA00000677"/>
    </source>
</evidence>
<dbReference type="PROSITE" id="PS00760">
    <property type="entry name" value="SPASE_I_2"/>
    <property type="match status" value="1"/>
</dbReference>
<keyword evidence="9" id="KW-1185">Reference proteome</keyword>
<name>A0ABZ2LU49_9BACT</name>
<dbReference type="PROSITE" id="PS00761">
    <property type="entry name" value="SPASE_I_3"/>
    <property type="match status" value="1"/>
</dbReference>
<keyword evidence="6" id="KW-0645">Protease</keyword>
<evidence type="ECO:0000256" key="2">
    <source>
        <dbReference type="ARBA" id="ARBA00009370"/>
    </source>
</evidence>
<dbReference type="InterPro" id="IPR019758">
    <property type="entry name" value="Pept_S26A_signal_pept_1_CS"/>
</dbReference>
<protein>
    <recommendedName>
        <fullName evidence="4 6">Signal peptidase I</fullName>
        <ecNumber evidence="3 6">3.4.21.89</ecNumber>
    </recommendedName>
</protein>
<proteinExistence type="inferred from homology"/>
<gene>
    <name evidence="8" type="primary">lepB</name>
    <name evidence="8" type="ORF">LZC94_36740</name>
</gene>
<accession>A0ABZ2LU49</accession>
<organism evidence="8 9">
    <name type="scientific">Pendulispora albinea</name>
    <dbReference type="NCBI Taxonomy" id="2741071"/>
    <lineage>
        <taxon>Bacteria</taxon>
        <taxon>Pseudomonadati</taxon>
        <taxon>Myxococcota</taxon>
        <taxon>Myxococcia</taxon>
        <taxon>Myxococcales</taxon>
        <taxon>Sorangiineae</taxon>
        <taxon>Pendulisporaceae</taxon>
        <taxon>Pendulispora</taxon>
    </lineage>
</organism>
<comment type="subcellular location">
    <subcellularLocation>
        <location evidence="6">Membrane</location>
        <topology evidence="6">Single-pass type II membrane protein</topology>
    </subcellularLocation>
</comment>
<feature type="domain" description="Peptidase S26" evidence="7">
    <location>
        <begin position="15"/>
        <end position="190"/>
    </location>
</feature>